<dbReference type="KEGG" id="psl:Psta_0632"/>
<keyword evidence="3" id="KW-1185">Reference proteome</keyword>
<protein>
    <recommendedName>
        <fullName evidence="4">DUF4440 domain-containing protein</fullName>
    </recommendedName>
</protein>
<dbReference type="AlphaFoldDB" id="D2R4H0"/>
<evidence type="ECO:0000313" key="3">
    <source>
        <dbReference type="Proteomes" id="UP000001887"/>
    </source>
</evidence>
<reference evidence="2 3" key="1">
    <citation type="journal article" date="2009" name="Stand. Genomic Sci.">
        <title>Complete genome sequence of Pirellula staleyi type strain (ATCC 27377).</title>
        <authorList>
            <person name="Clum A."/>
            <person name="Tindall B.J."/>
            <person name="Sikorski J."/>
            <person name="Ivanova N."/>
            <person name="Mavrommatis K."/>
            <person name="Lucas S."/>
            <person name="Glavina del Rio T."/>
            <person name="Nolan M."/>
            <person name="Chen F."/>
            <person name="Tice H."/>
            <person name="Pitluck S."/>
            <person name="Cheng J.F."/>
            <person name="Chertkov O."/>
            <person name="Brettin T."/>
            <person name="Han C."/>
            <person name="Detter J.C."/>
            <person name="Kuske C."/>
            <person name="Bruce D."/>
            <person name="Goodwin L."/>
            <person name="Ovchinikova G."/>
            <person name="Pati A."/>
            <person name="Mikhailova N."/>
            <person name="Chen A."/>
            <person name="Palaniappan K."/>
            <person name="Land M."/>
            <person name="Hauser L."/>
            <person name="Chang Y.J."/>
            <person name="Jeffries C.D."/>
            <person name="Chain P."/>
            <person name="Rohde M."/>
            <person name="Goker M."/>
            <person name="Bristow J."/>
            <person name="Eisen J.A."/>
            <person name="Markowitz V."/>
            <person name="Hugenholtz P."/>
            <person name="Kyrpides N.C."/>
            <person name="Klenk H.P."/>
            <person name="Lapidus A."/>
        </authorList>
    </citation>
    <scope>NUCLEOTIDE SEQUENCE [LARGE SCALE GENOMIC DNA]</scope>
    <source>
        <strain evidence="3">ATCC 27377 / DSM 6068 / ICPB 4128</strain>
    </source>
</reference>
<feature type="chain" id="PRO_5003034583" description="DUF4440 domain-containing protein" evidence="1">
    <location>
        <begin position="21"/>
        <end position="177"/>
    </location>
</feature>
<feature type="signal peptide" evidence="1">
    <location>
        <begin position="1"/>
        <end position="20"/>
    </location>
</feature>
<evidence type="ECO:0000256" key="1">
    <source>
        <dbReference type="SAM" id="SignalP"/>
    </source>
</evidence>
<dbReference type="EMBL" id="CP001848">
    <property type="protein sequence ID" value="ADB15318.1"/>
    <property type="molecule type" value="Genomic_DNA"/>
</dbReference>
<name>D2R4H0_PIRSD</name>
<proteinExistence type="predicted"/>
<evidence type="ECO:0008006" key="4">
    <source>
        <dbReference type="Google" id="ProtNLM"/>
    </source>
</evidence>
<gene>
    <name evidence="2" type="ordered locus">Psta_0632</name>
</gene>
<sequence precursor="true">MKTSLFLLLTLLFTTSISSADELEELSRDLDTALEKQQYEQLEKHWNQLQDRFGNQEGITLLKKFVASDDSRSVSRFAAAMMVAETGTLSRIGPRKLWNTNLEAMELYLKNSGLLRKDAGRIKIDDEIASLKVSATIEAMENPPVQFLLWKVIVDYQLSFRLSDRNEIVIYRPSLKP</sequence>
<keyword evidence="1" id="KW-0732">Signal</keyword>
<evidence type="ECO:0000313" key="2">
    <source>
        <dbReference type="EMBL" id="ADB15318.1"/>
    </source>
</evidence>
<organism evidence="2 3">
    <name type="scientific">Pirellula staleyi (strain ATCC 27377 / DSM 6068 / ICPB 4128)</name>
    <name type="common">Pirella staleyi</name>
    <dbReference type="NCBI Taxonomy" id="530564"/>
    <lineage>
        <taxon>Bacteria</taxon>
        <taxon>Pseudomonadati</taxon>
        <taxon>Planctomycetota</taxon>
        <taxon>Planctomycetia</taxon>
        <taxon>Pirellulales</taxon>
        <taxon>Pirellulaceae</taxon>
        <taxon>Pirellula</taxon>
    </lineage>
</organism>
<dbReference type="HOGENOM" id="CLU_1516554_0_0_0"/>
<accession>D2R4H0</accession>
<dbReference type="Proteomes" id="UP000001887">
    <property type="component" value="Chromosome"/>
</dbReference>